<reference evidence="17 18" key="1">
    <citation type="submission" date="2020-10" db="EMBL/GenBank/DDBJ databases">
        <title>The Coptis chinensis genome and diversification of protoberbering-type alkaloids.</title>
        <authorList>
            <person name="Wang B."/>
            <person name="Shu S."/>
            <person name="Song C."/>
            <person name="Liu Y."/>
        </authorList>
    </citation>
    <scope>NUCLEOTIDE SEQUENCE [LARGE SCALE GENOMIC DNA]</scope>
    <source>
        <strain evidence="17">HL-2020</strain>
        <tissue evidence="17">Leaf</tissue>
    </source>
</reference>
<dbReference type="GO" id="GO:0016020">
    <property type="term" value="C:membrane"/>
    <property type="evidence" value="ECO:0007669"/>
    <property type="project" value="UniProtKB-SubCell"/>
</dbReference>
<evidence type="ECO:0000256" key="6">
    <source>
        <dbReference type="ARBA" id="ARBA00022692"/>
    </source>
</evidence>
<evidence type="ECO:0000256" key="5">
    <source>
        <dbReference type="ARBA" id="ARBA00022679"/>
    </source>
</evidence>
<evidence type="ECO:0000256" key="14">
    <source>
        <dbReference type="SAM" id="MobiDB-lite"/>
    </source>
</evidence>
<gene>
    <name evidence="17" type="ORF">IFM89_018774</name>
</gene>
<evidence type="ECO:0000256" key="2">
    <source>
        <dbReference type="ARBA" id="ARBA00012513"/>
    </source>
</evidence>
<dbReference type="GO" id="GO:0004674">
    <property type="term" value="F:protein serine/threonine kinase activity"/>
    <property type="evidence" value="ECO:0007669"/>
    <property type="project" value="UniProtKB-KW"/>
</dbReference>
<comment type="catalytic activity">
    <reaction evidence="13">
        <text>L-seryl-[protein] + ATP = O-phospho-L-seryl-[protein] + ADP + H(+)</text>
        <dbReference type="Rhea" id="RHEA:17989"/>
        <dbReference type="Rhea" id="RHEA-COMP:9863"/>
        <dbReference type="Rhea" id="RHEA-COMP:11604"/>
        <dbReference type="ChEBI" id="CHEBI:15378"/>
        <dbReference type="ChEBI" id="CHEBI:29999"/>
        <dbReference type="ChEBI" id="CHEBI:30616"/>
        <dbReference type="ChEBI" id="CHEBI:83421"/>
        <dbReference type="ChEBI" id="CHEBI:456216"/>
        <dbReference type="EC" id="2.7.11.1"/>
    </reaction>
</comment>
<keyword evidence="5" id="KW-0808">Transferase</keyword>
<accession>A0A835LYM0</accession>
<sequence length="373" mass="40940">MANVDKLSEKTPFLGLKLYVVVIGVFIVSLVAIAVLLLLYFYSRKRRMLSTTPPTSSKDIKEIIASDAKTSSKITYTVIKDRKEKGFSCVNGDKVVDMCSGSSDSNISGDTQSITSSAEKEFKVEVEAIGKVRHKNLVSLLGYCAERSSKWLRGDLGYISPLSWDIRMKIAIGTAKGLAHLHEGLEPKVIHRDIKSSNILLDKRWNPRVSDFGLAKLLGSDASYVTTRVMGTFGCVAPEYANTGMLSEGSDAYSFGVLLMEIISGRSPVDYTRPAGEVNMVDWFKGMVASRRGEEVVDPLIKVPPSPRALKRALLVCLRCLDLDANKRPKMGQVVHMLEGDDFPFRADNRSPRDTAPPITSKSFSPLLGAGVR</sequence>
<keyword evidence="6 15" id="KW-0812">Transmembrane</keyword>
<protein>
    <recommendedName>
        <fullName evidence="2">non-specific serine/threonine protein kinase</fullName>
        <ecNumber evidence="2">2.7.11.1</ecNumber>
    </recommendedName>
</protein>
<dbReference type="InterPro" id="IPR011009">
    <property type="entry name" value="Kinase-like_dom_sf"/>
</dbReference>
<keyword evidence="7" id="KW-0547">Nucleotide-binding</keyword>
<dbReference type="FunFam" id="1.10.510.10:FF:000035">
    <property type="entry name" value="Putative receptor-like serine/threonine-protein kinase"/>
    <property type="match status" value="1"/>
</dbReference>
<feature type="transmembrane region" description="Helical" evidence="15">
    <location>
        <begin position="18"/>
        <end position="42"/>
    </location>
</feature>
<keyword evidence="10 15" id="KW-1133">Transmembrane helix</keyword>
<dbReference type="InterPro" id="IPR000719">
    <property type="entry name" value="Prot_kinase_dom"/>
</dbReference>
<dbReference type="SUPFAM" id="SSF56112">
    <property type="entry name" value="Protein kinase-like (PK-like)"/>
    <property type="match status" value="1"/>
</dbReference>
<comment type="subcellular location">
    <subcellularLocation>
        <location evidence="1">Membrane</location>
        <topology evidence="1">Single-pass membrane protein</topology>
    </subcellularLocation>
</comment>
<dbReference type="AlphaFoldDB" id="A0A835LYM0"/>
<dbReference type="Proteomes" id="UP000631114">
    <property type="component" value="Unassembled WGS sequence"/>
</dbReference>
<feature type="domain" description="Protein kinase" evidence="16">
    <location>
        <begin position="76"/>
        <end position="346"/>
    </location>
</feature>
<dbReference type="Gene3D" id="3.30.200.20">
    <property type="entry name" value="Phosphorylase Kinase, domain 1"/>
    <property type="match status" value="1"/>
</dbReference>
<dbReference type="Gene3D" id="1.10.510.10">
    <property type="entry name" value="Transferase(Phosphotransferase) domain 1"/>
    <property type="match status" value="1"/>
</dbReference>
<name>A0A835LYM0_9MAGN</name>
<keyword evidence="18" id="KW-1185">Reference proteome</keyword>
<dbReference type="GO" id="GO:0005524">
    <property type="term" value="F:ATP binding"/>
    <property type="evidence" value="ECO:0007669"/>
    <property type="project" value="UniProtKB-KW"/>
</dbReference>
<keyword evidence="4" id="KW-0597">Phosphoprotein</keyword>
<evidence type="ECO:0000256" key="3">
    <source>
        <dbReference type="ARBA" id="ARBA00022527"/>
    </source>
</evidence>
<dbReference type="OrthoDB" id="4062651at2759"/>
<keyword evidence="3" id="KW-0723">Serine/threonine-protein kinase</keyword>
<evidence type="ECO:0000256" key="1">
    <source>
        <dbReference type="ARBA" id="ARBA00004167"/>
    </source>
</evidence>
<dbReference type="InterPro" id="IPR008271">
    <property type="entry name" value="Ser/Thr_kinase_AS"/>
</dbReference>
<comment type="catalytic activity">
    <reaction evidence="12">
        <text>L-threonyl-[protein] + ATP = O-phospho-L-threonyl-[protein] + ADP + H(+)</text>
        <dbReference type="Rhea" id="RHEA:46608"/>
        <dbReference type="Rhea" id="RHEA-COMP:11060"/>
        <dbReference type="Rhea" id="RHEA-COMP:11605"/>
        <dbReference type="ChEBI" id="CHEBI:15378"/>
        <dbReference type="ChEBI" id="CHEBI:30013"/>
        <dbReference type="ChEBI" id="CHEBI:30616"/>
        <dbReference type="ChEBI" id="CHEBI:61977"/>
        <dbReference type="ChEBI" id="CHEBI:456216"/>
        <dbReference type="EC" id="2.7.11.1"/>
    </reaction>
</comment>
<evidence type="ECO:0000256" key="10">
    <source>
        <dbReference type="ARBA" id="ARBA00022989"/>
    </source>
</evidence>
<dbReference type="Pfam" id="PF00069">
    <property type="entry name" value="Pkinase"/>
    <property type="match status" value="1"/>
</dbReference>
<organism evidence="17 18">
    <name type="scientific">Coptis chinensis</name>
    <dbReference type="NCBI Taxonomy" id="261450"/>
    <lineage>
        <taxon>Eukaryota</taxon>
        <taxon>Viridiplantae</taxon>
        <taxon>Streptophyta</taxon>
        <taxon>Embryophyta</taxon>
        <taxon>Tracheophyta</taxon>
        <taxon>Spermatophyta</taxon>
        <taxon>Magnoliopsida</taxon>
        <taxon>Ranunculales</taxon>
        <taxon>Ranunculaceae</taxon>
        <taxon>Coptidoideae</taxon>
        <taxon>Coptis</taxon>
    </lineage>
</organism>
<evidence type="ECO:0000256" key="9">
    <source>
        <dbReference type="ARBA" id="ARBA00022840"/>
    </source>
</evidence>
<evidence type="ECO:0000313" key="18">
    <source>
        <dbReference type="Proteomes" id="UP000631114"/>
    </source>
</evidence>
<dbReference type="EMBL" id="JADFTS010000004">
    <property type="protein sequence ID" value="KAF9609832.1"/>
    <property type="molecule type" value="Genomic_DNA"/>
</dbReference>
<evidence type="ECO:0000256" key="15">
    <source>
        <dbReference type="SAM" id="Phobius"/>
    </source>
</evidence>
<comment type="caution">
    <text evidence="17">The sequence shown here is derived from an EMBL/GenBank/DDBJ whole genome shotgun (WGS) entry which is preliminary data.</text>
</comment>
<dbReference type="PROSITE" id="PS50011">
    <property type="entry name" value="PROTEIN_KINASE_DOM"/>
    <property type="match status" value="1"/>
</dbReference>
<evidence type="ECO:0000259" key="16">
    <source>
        <dbReference type="PROSITE" id="PS50011"/>
    </source>
</evidence>
<dbReference type="PROSITE" id="PS00108">
    <property type="entry name" value="PROTEIN_KINASE_ST"/>
    <property type="match status" value="1"/>
</dbReference>
<dbReference type="SMART" id="SM00220">
    <property type="entry name" value="S_TKc"/>
    <property type="match status" value="1"/>
</dbReference>
<feature type="region of interest" description="Disordered" evidence="14">
    <location>
        <begin position="346"/>
        <end position="373"/>
    </location>
</feature>
<dbReference type="EC" id="2.7.11.1" evidence="2"/>
<dbReference type="PANTHER" id="PTHR47984">
    <property type="entry name" value="OS01G0323000 PROTEIN"/>
    <property type="match status" value="1"/>
</dbReference>
<evidence type="ECO:0000256" key="7">
    <source>
        <dbReference type="ARBA" id="ARBA00022741"/>
    </source>
</evidence>
<keyword evidence="11 15" id="KW-0472">Membrane</keyword>
<evidence type="ECO:0000256" key="8">
    <source>
        <dbReference type="ARBA" id="ARBA00022777"/>
    </source>
</evidence>
<evidence type="ECO:0000313" key="17">
    <source>
        <dbReference type="EMBL" id="KAF9609832.1"/>
    </source>
</evidence>
<evidence type="ECO:0000256" key="13">
    <source>
        <dbReference type="ARBA" id="ARBA00048679"/>
    </source>
</evidence>
<dbReference type="InterPro" id="IPR052232">
    <property type="entry name" value="RLK_Ser/Thr-Kinase"/>
</dbReference>
<dbReference type="PANTHER" id="PTHR47984:SF31">
    <property type="entry name" value="OS03G0227900 PROTEIN"/>
    <property type="match status" value="1"/>
</dbReference>
<keyword evidence="9" id="KW-0067">ATP-binding</keyword>
<evidence type="ECO:0000256" key="11">
    <source>
        <dbReference type="ARBA" id="ARBA00023136"/>
    </source>
</evidence>
<evidence type="ECO:0000256" key="12">
    <source>
        <dbReference type="ARBA" id="ARBA00047899"/>
    </source>
</evidence>
<proteinExistence type="predicted"/>
<evidence type="ECO:0000256" key="4">
    <source>
        <dbReference type="ARBA" id="ARBA00022553"/>
    </source>
</evidence>
<keyword evidence="8" id="KW-0418">Kinase</keyword>